<dbReference type="Proteomes" id="UP000663851">
    <property type="component" value="Unassembled WGS sequence"/>
</dbReference>
<dbReference type="EMBL" id="CAJNXB010001783">
    <property type="protein sequence ID" value="CAF3193133.1"/>
    <property type="molecule type" value="Genomic_DNA"/>
</dbReference>
<evidence type="ECO:0000313" key="4">
    <source>
        <dbReference type="EMBL" id="CAF3515792.1"/>
    </source>
</evidence>
<evidence type="ECO:0000313" key="8">
    <source>
        <dbReference type="EMBL" id="CAF4419911.1"/>
    </source>
</evidence>
<dbReference type="Proteomes" id="UP000663838">
    <property type="component" value="Unassembled WGS sequence"/>
</dbReference>
<dbReference type="Proteomes" id="UP000663862">
    <property type="component" value="Unassembled WGS sequence"/>
</dbReference>
<evidence type="ECO:0000313" key="1">
    <source>
        <dbReference type="EMBL" id="CAF3193133.1"/>
    </source>
</evidence>
<accession>A0A818AL92</accession>
<dbReference type="OrthoDB" id="10449608at2759"/>
<dbReference type="Proteomes" id="UP000663825">
    <property type="component" value="Unassembled WGS sequence"/>
</dbReference>
<protein>
    <submittedName>
        <fullName evidence="2">Uncharacterized protein</fullName>
    </submittedName>
</protein>
<name>A0A818AL92_9BILA</name>
<dbReference type="Proteomes" id="UP000663848">
    <property type="component" value="Unassembled WGS sequence"/>
</dbReference>
<dbReference type="AlphaFoldDB" id="A0A818AL92"/>
<evidence type="ECO:0000313" key="7">
    <source>
        <dbReference type="EMBL" id="CAF4280199.1"/>
    </source>
</evidence>
<dbReference type="EMBL" id="CAJNYU010001075">
    <property type="protein sequence ID" value="CAF3408650.1"/>
    <property type="molecule type" value="Genomic_DNA"/>
</dbReference>
<dbReference type="EMBL" id="CAJOBP010000069">
    <property type="protein sequence ID" value="CAF4115040.1"/>
    <property type="molecule type" value="Genomic_DNA"/>
</dbReference>
<evidence type="ECO:0000313" key="3">
    <source>
        <dbReference type="EMBL" id="CAF3444888.1"/>
    </source>
</evidence>
<evidence type="ECO:0000313" key="10">
    <source>
        <dbReference type="EMBL" id="CAF4746267.1"/>
    </source>
</evidence>
<dbReference type="EMBL" id="CAJNYD010003524">
    <property type="protein sequence ID" value="CAF3515792.1"/>
    <property type="molecule type" value="Genomic_DNA"/>
</dbReference>
<evidence type="ECO:0000313" key="9">
    <source>
        <dbReference type="EMBL" id="CAF4641628.1"/>
    </source>
</evidence>
<dbReference type="EMBL" id="CAJOBR010003641">
    <property type="protein sequence ID" value="CAF4746267.1"/>
    <property type="molecule type" value="Genomic_DNA"/>
</dbReference>
<comment type="caution">
    <text evidence="2">The sequence shown here is derived from an EMBL/GenBank/DDBJ whole genome shotgun (WGS) entry which is preliminary data.</text>
</comment>
<gene>
    <name evidence="2" type="ORF">FME351_LOCUS9768</name>
    <name evidence="3" type="ORF">GRG538_LOCUS13784</name>
    <name evidence="7" type="ORF">HFQ381_LOCUS12232</name>
    <name evidence="5" type="ORF">KIK155_LOCUS27489</name>
    <name evidence="4" type="ORF">LUA448_LOCUS26145</name>
    <name evidence="10" type="ORF">QYT958_LOCUS20680</name>
    <name evidence="1" type="ORF">TIS948_LOCUS12101</name>
    <name evidence="9" type="ORF">TOA249_LOCUS13326</name>
    <name evidence="8" type="ORF">TSG867_LOCUS14439</name>
    <name evidence="6" type="ORF">UJA718_LOCUS1169</name>
</gene>
<organism evidence="2 11">
    <name type="scientific">Rotaria socialis</name>
    <dbReference type="NCBI Taxonomy" id="392032"/>
    <lineage>
        <taxon>Eukaryota</taxon>
        <taxon>Metazoa</taxon>
        <taxon>Spiralia</taxon>
        <taxon>Gnathifera</taxon>
        <taxon>Rotifera</taxon>
        <taxon>Eurotatoria</taxon>
        <taxon>Bdelloidea</taxon>
        <taxon>Philodinida</taxon>
        <taxon>Philodinidae</taxon>
        <taxon>Rotaria</taxon>
    </lineage>
</organism>
<proteinExistence type="predicted"/>
<dbReference type="Proteomes" id="UP000663869">
    <property type="component" value="Unassembled WGS sequence"/>
</dbReference>
<dbReference type="EMBL" id="CAJNYT010002040">
    <property type="protein sequence ID" value="CAF3444888.1"/>
    <property type="molecule type" value="Genomic_DNA"/>
</dbReference>
<dbReference type="Proteomes" id="UP000663873">
    <property type="component" value="Unassembled WGS sequence"/>
</dbReference>
<evidence type="ECO:0000313" key="2">
    <source>
        <dbReference type="EMBL" id="CAF3408650.1"/>
    </source>
</evidence>
<dbReference type="Proteomes" id="UP000663833">
    <property type="component" value="Unassembled WGS sequence"/>
</dbReference>
<evidence type="ECO:0000313" key="5">
    <source>
        <dbReference type="EMBL" id="CAF3713457.1"/>
    </source>
</evidence>
<dbReference type="EMBL" id="CAJNYV010004989">
    <property type="protein sequence ID" value="CAF3713457.1"/>
    <property type="molecule type" value="Genomic_DNA"/>
</dbReference>
<sequence length="99" mass="11156">MGNCVHHDEFIYDNSVPGLSIHTPSEVALMLNKLECDATNYPERREEFERHKNKFKWICCDTTVTAGSGVGGCKKKENMVSMRIPQMGNIEIGAILIKQ</sequence>
<reference evidence="2" key="1">
    <citation type="submission" date="2021-02" db="EMBL/GenBank/DDBJ databases">
        <authorList>
            <person name="Nowell W R."/>
        </authorList>
    </citation>
    <scope>NUCLEOTIDE SEQUENCE</scope>
</reference>
<evidence type="ECO:0000313" key="11">
    <source>
        <dbReference type="Proteomes" id="UP000663869"/>
    </source>
</evidence>
<dbReference type="EMBL" id="CAJOBQ010000804">
    <property type="protein sequence ID" value="CAF4419911.1"/>
    <property type="molecule type" value="Genomic_DNA"/>
</dbReference>
<keyword evidence="12" id="KW-1185">Reference proteome</keyword>
<dbReference type="EMBL" id="CAJOBS010000785">
    <property type="protein sequence ID" value="CAF4641628.1"/>
    <property type="molecule type" value="Genomic_DNA"/>
</dbReference>
<dbReference type="Proteomes" id="UP000663865">
    <property type="component" value="Unassembled WGS sequence"/>
</dbReference>
<evidence type="ECO:0000313" key="12">
    <source>
        <dbReference type="Proteomes" id="UP000663873"/>
    </source>
</evidence>
<dbReference type="Proteomes" id="UP000663872">
    <property type="component" value="Unassembled WGS sequence"/>
</dbReference>
<dbReference type="EMBL" id="CAJOBO010000730">
    <property type="protein sequence ID" value="CAF4280199.1"/>
    <property type="molecule type" value="Genomic_DNA"/>
</dbReference>
<evidence type="ECO:0000313" key="6">
    <source>
        <dbReference type="EMBL" id="CAF4115040.1"/>
    </source>
</evidence>